<dbReference type="AlphaFoldDB" id="A0A7G8AFT7"/>
<reference evidence="1" key="1">
    <citation type="journal article" date="2020" name="Antimicrob. Agents">
        <title>Detection of mobile colistin resistance gene mcr-10.1 in a conjugative plasmid from Enterobacter roggenkampii of chicken origin in China.</title>
        <authorList>
            <person name="Lei C.W."/>
            <person name="Zhang Y."/>
            <person name="Wang Y.T."/>
            <person name="Wang H.N."/>
        </authorList>
    </citation>
    <scope>NUCLEOTIDE SEQUENCE</scope>
    <source>
        <strain evidence="1">YK16</strain>
        <plasmid evidence="1">pYK16-mcr-10</plasmid>
    </source>
</reference>
<proteinExistence type="predicted"/>
<protein>
    <submittedName>
        <fullName evidence="1">Uncharacterized protein</fullName>
    </submittedName>
</protein>
<organism evidence="1">
    <name type="scientific">Enterobacter roggenkampii</name>
    <dbReference type="NCBI Taxonomy" id="1812935"/>
    <lineage>
        <taxon>Bacteria</taxon>
        <taxon>Pseudomonadati</taxon>
        <taxon>Pseudomonadota</taxon>
        <taxon>Gammaproteobacteria</taxon>
        <taxon>Enterobacterales</taxon>
        <taxon>Enterobacteriaceae</taxon>
        <taxon>Enterobacter</taxon>
        <taxon>Enterobacter cloacae complex</taxon>
    </lineage>
</organism>
<geneLocation type="plasmid" evidence="1">
    <name>pYK16-mcr-10</name>
</geneLocation>
<dbReference type="EMBL" id="MT468575">
    <property type="protein sequence ID" value="QNI18478.1"/>
    <property type="molecule type" value="Genomic_DNA"/>
</dbReference>
<evidence type="ECO:0000313" key="1">
    <source>
        <dbReference type="EMBL" id="QNI18478.1"/>
    </source>
</evidence>
<keyword evidence="1" id="KW-0614">Plasmid</keyword>
<name>A0A7G8AFT7_9ENTR</name>
<accession>A0A7G8AFT7</accession>
<sequence length="77" mass="8531">MFINLLCCDVSPFLSPRRTVPHRRPPQGPLTLNGGARSLRAAALPFSPAAAVYRAACLLMRRRNSEKHHITHRGEAT</sequence>